<accession>A0ABV0UYG0</accession>
<dbReference type="Proteomes" id="UP001482620">
    <property type="component" value="Unassembled WGS sequence"/>
</dbReference>
<gene>
    <name evidence="1" type="ORF">ILYODFUR_030854</name>
</gene>
<reference evidence="1 2" key="1">
    <citation type="submission" date="2021-06" db="EMBL/GenBank/DDBJ databases">
        <authorList>
            <person name="Palmer J.M."/>
        </authorList>
    </citation>
    <scope>NUCLEOTIDE SEQUENCE [LARGE SCALE GENOMIC DNA]</scope>
    <source>
        <strain evidence="2">if_2019</strain>
        <tissue evidence="1">Muscle</tissue>
    </source>
</reference>
<evidence type="ECO:0000313" key="2">
    <source>
        <dbReference type="Proteomes" id="UP001482620"/>
    </source>
</evidence>
<protein>
    <submittedName>
        <fullName evidence="1">Uncharacterized protein</fullName>
    </submittedName>
</protein>
<sequence length="67" mass="7616">MQGHVGAISTSRWARGRVHLGPYSDAPSSFSYVSITTFYLSNPSHHIQLPCLWHDKPDLIRGRRPQK</sequence>
<organism evidence="1 2">
    <name type="scientific">Ilyodon furcidens</name>
    <name type="common">goldbreast splitfin</name>
    <dbReference type="NCBI Taxonomy" id="33524"/>
    <lineage>
        <taxon>Eukaryota</taxon>
        <taxon>Metazoa</taxon>
        <taxon>Chordata</taxon>
        <taxon>Craniata</taxon>
        <taxon>Vertebrata</taxon>
        <taxon>Euteleostomi</taxon>
        <taxon>Actinopterygii</taxon>
        <taxon>Neopterygii</taxon>
        <taxon>Teleostei</taxon>
        <taxon>Neoteleostei</taxon>
        <taxon>Acanthomorphata</taxon>
        <taxon>Ovalentaria</taxon>
        <taxon>Atherinomorphae</taxon>
        <taxon>Cyprinodontiformes</taxon>
        <taxon>Goodeidae</taxon>
        <taxon>Ilyodon</taxon>
    </lineage>
</organism>
<dbReference type="EMBL" id="JAHRIQ010085765">
    <property type="protein sequence ID" value="MEQ2249582.1"/>
    <property type="molecule type" value="Genomic_DNA"/>
</dbReference>
<name>A0ABV0UYG0_9TELE</name>
<keyword evidence="2" id="KW-1185">Reference proteome</keyword>
<evidence type="ECO:0000313" key="1">
    <source>
        <dbReference type="EMBL" id="MEQ2249582.1"/>
    </source>
</evidence>
<comment type="caution">
    <text evidence="1">The sequence shown here is derived from an EMBL/GenBank/DDBJ whole genome shotgun (WGS) entry which is preliminary data.</text>
</comment>
<proteinExistence type="predicted"/>